<dbReference type="AlphaFoldDB" id="A0A8X6YL44"/>
<organism evidence="1 2">
    <name type="scientific">Trichonephila inaurata madagascariensis</name>
    <dbReference type="NCBI Taxonomy" id="2747483"/>
    <lineage>
        <taxon>Eukaryota</taxon>
        <taxon>Metazoa</taxon>
        <taxon>Ecdysozoa</taxon>
        <taxon>Arthropoda</taxon>
        <taxon>Chelicerata</taxon>
        <taxon>Arachnida</taxon>
        <taxon>Araneae</taxon>
        <taxon>Araneomorphae</taxon>
        <taxon>Entelegynae</taxon>
        <taxon>Araneoidea</taxon>
        <taxon>Nephilidae</taxon>
        <taxon>Trichonephila</taxon>
        <taxon>Trichonephila inaurata</taxon>
    </lineage>
</organism>
<dbReference type="EMBL" id="BMAV01019660">
    <property type="protein sequence ID" value="GFY72778.1"/>
    <property type="molecule type" value="Genomic_DNA"/>
</dbReference>
<sequence>MIVLKHTPEYAIPPPLSLTDEAMDILQLSVTTRYGTEDQYFVSSNSFQKNPNLSTPFFPNYSFFSVRFFFHFALPFYCLPYRKKGRELCSQKERSPQCSHCAFDSRSDTSSKMEFPILRKLLPYRV</sequence>
<protein>
    <submittedName>
        <fullName evidence="1">Uncharacterized protein</fullName>
    </submittedName>
</protein>
<keyword evidence="2" id="KW-1185">Reference proteome</keyword>
<name>A0A8X6YL44_9ARAC</name>
<gene>
    <name evidence="1" type="ORF">TNIN_362831</name>
</gene>
<reference evidence="1" key="1">
    <citation type="submission" date="2020-08" db="EMBL/GenBank/DDBJ databases">
        <title>Multicomponent nature underlies the extraordinary mechanical properties of spider dragline silk.</title>
        <authorList>
            <person name="Kono N."/>
            <person name="Nakamura H."/>
            <person name="Mori M."/>
            <person name="Yoshida Y."/>
            <person name="Ohtoshi R."/>
            <person name="Malay A.D."/>
            <person name="Moran D.A.P."/>
            <person name="Tomita M."/>
            <person name="Numata K."/>
            <person name="Arakawa K."/>
        </authorList>
    </citation>
    <scope>NUCLEOTIDE SEQUENCE</scope>
</reference>
<evidence type="ECO:0000313" key="2">
    <source>
        <dbReference type="Proteomes" id="UP000886998"/>
    </source>
</evidence>
<comment type="caution">
    <text evidence="1">The sequence shown here is derived from an EMBL/GenBank/DDBJ whole genome shotgun (WGS) entry which is preliminary data.</text>
</comment>
<evidence type="ECO:0000313" key="1">
    <source>
        <dbReference type="EMBL" id="GFY72778.1"/>
    </source>
</evidence>
<proteinExistence type="predicted"/>
<dbReference type="Proteomes" id="UP000886998">
    <property type="component" value="Unassembled WGS sequence"/>
</dbReference>
<accession>A0A8X6YL44</accession>